<reference evidence="1" key="1">
    <citation type="submission" date="2013-08" db="EMBL/GenBank/DDBJ databases">
        <authorList>
            <person name="Mendez C."/>
            <person name="Richter M."/>
            <person name="Ferrer M."/>
            <person name="Sanchez J."/>
        </authorList>
    </citation>
    <scope>NUCLEOTIDE SEQUENCE</scope>
</reference>
<name>T1BF80_9ZZZZ</name>
<protein>
    <submittedName>
        <fullName evidence="1">L-asparaginase</fullName>
    </submittedName>
</protein>
<dbReference type="InterPro" id="IPR000246">
    <property type="entry name" value="Peptidase_T2"/>
</dbReference>
<accession>T1BF80</accession>
<gene>
    <name evidence="1" type="ORF">B2A_06809</name>
</gene>
<dbReference type="SUPFAM" id="SSF56235">
    <property type="entry name" value="N-terminal nucleophile aminohydrolases (Ntn hydrolases)"/>
    <property type="match status" value="1"/>
</dbReference>
<reference evidence="1" key="2">
    <citation type="journal article" date="2014" name="ISME J.">
        <title>Microbial stratification in low pH oxic and suboxic macroscopic growths along an acid mine drainage.</title>
        <authorList>
            <person name="Mendez-Garcia C."/>
            <person name="Mesa V."/>
            <person name="Sprenger R.R."/>
            <person name="Richter M."/>
            <person name="Diez M.S."/>
            <person name="Solano J."/>
            <person name="Bargiela R."/>
            <person name="Golyshina O.V."/>
            <person name="Manteca A."/>
            <person name="Ramos J.L."/>
            <person name="Gallego J.R."/>
            <person name="Llorente I."/>
            <person name="Martins Dos Santos V.A."/>
            <person name="Jensen O.N."/>
            <person name="Pelaez A.I."/>
            <person name="Sanchez J."/>
            <person name="Ferrer M."/>
        </authorList>
    </citation>
    <scope>NUCLEOTIDE SEQUENCE</scope>
</reference>
<proteinExistence type="predicted"/>
<evidence type="ECO:0000313" key="1">
    <source>
        <dbReference type="EMBL" id="EQD51699.1"/>
    </source>
</evidence>
<dbReference type="AlphaFoldDB" id="T1BF80"/>
<dbReference type="PANTHER" id="PTHR10188">
    <property type="entry name" value="L-ASPARAGINASE"/>
    <property type="match status" value="1"/>
</dbReference>
<dbReference type="PANTHER" id="PTHR10188:SF6">
    <property type="entry name" value="N(4)-(BETA-N-ACETYLGLUCOSAMINYL)-L-ASPARAGINASE"/>
    <property type="match status" value="1"/>
</dbReference>
<comment type="caution">
    <text evidence="1">The sequence shown here is derived from an EMBL/GenBank/DDBJ whole genome shotgun (WGS) entry which is preliminary data.</text>
</comment>
<dbReference type="InterPro" id="IPR029055">
    <property type="entry name" value="Ntn_hydrolases_N"/>
</dbReference>
<dbReference type="EMBL" id="AUZZ01004849">
    <property type="protein sequence ID" value="EQD51699.1"/>
    <property type="molecule type" value="Genomic_DNA"/>
</dbReference>
<dbReference type="Gene3D" id="3.60.20.30">
    <property type="entry name" value="(Glycosyl)asparaginase"/>
    <property type="match status" value="1"/>
</dbReference>
<dbReference type="Pfam" id="PF01112">
    <property type="entry name" value="Asparaginase_2"/>
    <property type="match status" value="1"/>
</dbReference>
<sequence length="200" mass="20760">MYAIAIHGGAGGLPRQQLPSEQQRRYHDALAAALDCGYALLEAGGSSLDAVIAAVRLLEDDPLFNAGRGAALTREGIAELDAAVMDGSTLRAGGVAAVRHVKHPIELARRVMEKSRHVLLVGAGAEEFALEEGFELLPNAYFRTAERRAELDLLRSGQHVSELVPAPHGTVGAVARDEHGNLAAATSTGGMGNEAAGPGG</sequence>
<organism evidence="1">
    <name type="scientific">mine drainage metagenome</name>
    <dbReference type="NCBI Taxonomy" id="410659"/>
    <lineage>
        <taxon>unclassified sequences</taxon>
        <taxon>metagenomes</taxon>
        <taxon>ecological metagenomes</taxon>
    </lineage>
</organism>
<dbReference type="GO" id="GO:0016811">
    <property type="term" value="F:hydrolase activity, acting on carbon-nitrogen (but not peptide) bonds, in linear amides"/>
    <property type="evidence" value="ECO:0007669"/>
    <property type="project" value="UniProtKB-ARBA"/>
</dbReference>